<protein>
    <submittedName>
        <fullName evidence="1">Uncharacterized protein</fullName>
    </submittedName>
</protein>
<organism evidence="1 2">
    <name type="scientific">Xylocopa violacea</name>
    <name type="common">Violet carpenter bee</name>
    <name type="synonym">Apis violacea</name>
    <dbReference type="NCBI Taxonomy" id="135666"/>
    <lineage>
        <taxon>Eukaryota</taxon>
        <taxon>Metazoa</taxon>
        <taxon>Ecdysozoa</taxon>
        <taxon>Arthropoda</taxon>
        <taxon>Hexapoda</taxon>
        <taxon>Insecta</taxon>
        <taxon>Pterygota</taxon>
        <taxon>Neoptera</taxon>
        <taxon>Endopterygota</taxon>
        <taxon>Hymenoptera</taxon>
        <taxon>Apocrita</taxon>
        <taxon>Aculeata</taxon>
        <taxon>Apoidea</taxon>
        <taxon>Anthophila</taxon>
        <taxon>Apidae</taxon>
        <taxon>Xylocopa</taxon>
        <taxon>Xylocopa</taxon>
    </lineage>
</organism>
<sequence>MIIDRNFTVLFRFFILETTAIDSRRWRSIVRQPPTNVAAFFFFHSARRVASCHLGYSNTDTIKRRIVVNVITNSGNLKQPGRDTILIETTTTTATITTTTTTTTTTTGVILCVKTDARVIREPASILFCFVCLFVSCLLRDFTLASGEACARCIRESTSAPVKPI</sequence>
<keyword evidence="2" id="KW-1185">Reference proteome</keyword>
<proteinExistence type="predicted"/>
<gene>
    <name evidence="1" type="ORF">XYLVIOL_LOCUS9974</name>
</gene>
<dbReference type="Proteomes" id="UP001642520">
    <property type="component" value="Unassembled WGS sequence"/>
</dbReference>
<comment type="caution">
    <text evidence="1">The sequence shown here is derived from an EMBL/GenBank/DDBJ whole genome shotgun (WGS) entry which is preliminary data.</text>
</comment>
<evidence type="ECO:0000313" key="2">
    <source>
        <dbReference type="Proteomes" id="UP001642520"/>
    </source>
</evidence>
<name>A0ABP1PE44_XYLVO</name>
<reference evidence="1 2" key="1">
    <citation type="submission" date="2024-08" db="EMBL/GenBank/DDBJ databases">
        <authorList>
            <person name="Will J Nash"/>
            <person name="Angela Man"/>
            <person name="Seanna McTaggart"/>
            <person name="Kendall Baker"/>
            <person name="Tom Barker"/>
            <person name="Leah Catchpole"/>
            <person name="Alex Durrant"/>
            <person name="Karim Gharbi"/>
            <person name="Naomi Irish"/>
            <person name="Gemy Kaithakottil"/>
            <person name="Debby Ku"/>
            <person name="Aaliyah Providence"/>
            <person name="Felix Shaw"/>
            <person name="David Swarbreck"/>
            <person name="Chris Watkins"/>
            <person name="Ann M. McCartney"/>
            <person name="Giulio Formenti"/>
            <person name="Alice Mouton"/>
            <person name="Noel Vella"/>
            <person name="Bjorn M von Reumont"/>
            <person name="Adriana Vella"/>
            <person name="Wilfried Haerty"/>
        </authorList>
    </citation>
    <scope>NUCLEOTIDE SEQUENCE [LARGE SCALE GENOMIC DNA]</scope>
</reference>
<evidence type="ECO:0000313" key="1">
    <source>
        <dbReference type="EMBL" id="CAL7950459.1"/>
    </source>
</evidence>
<dbReference type="EMBL" id="CAXAJV020001300">
    <property type="protein sequence ID" value="CAL7950459.1"/>
    <property type="molecule type" value="Genomic_DNA"/>
</dbReference>
<accession>A0ABP1PE44</accession>